<organism evidence="2">
    <name type="scientific">viral metagenome</name>
    <dbReference type="NCBI Taxonomy" id="1070528"/>
    <lineage>
        <taxon>unclassified sequences</taxon>
        <taxon>metagenomes</taxon>
        <taxon>organismal metagenomes</taxon>
    </lineage>
</organism>
<proteinExistence type="predicted"/>
<name>A0A6C0JUH9_9ZZZZ</name>
<keyword evidence="1" id="KW-1133">Transmembrane helix</keyword>
<feature type="transmembrane region" description="Helical" evidence="1">
    <location>
        <begin position="107"/>
        <end position="124"/>
    </location>
</feature>
<dbReference type="InterPro" id="IPR018687">
    <property type="entry name" value="DUF2177_membr"/>
</dbReference>
<accession>A0A6C0JUH9</accession>
<evidence type="ECO:0008006" key="3">
    <source>
        <dbReference type="Google" id="ProtNLM"/>
    </source>
</evidence>
<dbReference type="Pfam" id="PF09945">
    <property type="entry name" value="DUF2177"/>
    <property type="match status" value="1"/>
</dbReference>
<evidence type="ECO:0000256" key="1">
    <source>
        <dbReference type="SAM" id="Phobius"/>
    </source>
</evidence>
<reference evidence="2" key="1">
    <citation type="journal article" date="2020" name="Nature">
        <title>Giant virus diversity and host interactions through global metagenomics.</title>
        <authorList>
            <person name="Schulz F."/>
            <person name="Roux S."/>
            <person name="Paez-Espino D."/>
            <person name="Jungbluth S."/>
            <person name="Walsh D.A."/>
            <person name="Denef V.J."/>
            <person name="McMahon K.D."/>
            <person name="Konstantinidis K.T."/>
            <person name="Eloe-Fadrosh E.A."/>
            <person name="Kyrpides N.C."/>
            <person name="Woyke T."/>
        </authorList>
    </citation>
    <scope>NUCLEOTIDE SEQUENCE</scope>
    <source>
        <strain evidence="2">GVMAG-S-1062768-28</strain>
    </source>
</reference>
<feature type="transmembrane region" description="Helical" evidence="1">
    <location>
        <begin position="43"/>
        <end position="61"/>
    </location>
</feature>
<protein>
    <recommendedName>
        <fullName evidence="3">DUF2177 family protein</fullName>
    </recommendedName>
</protein>
<evidence type="ECO:0000313" key="2">
    <source>
        <dbReference type="EMBL" id="QHU08360.1"/>
    </source>
</evidence>
<feature type="transmembrane region" description="Helical" evidence="1">
    <location>
        <begin position="68"/>
        <end position="87"/>
    </location>
</feature>
<feature type="transmembrane region" description="Helical" evidence="1">
    <location>
        <begin position="7"/>
        <end position="23"/>
    </location>
</feature>
<keyword evidence="1" id="KW-0812">Transmembrane</keyword>
<dbReference type="AlphaFoldDB" id="A0A6C0JUH9"/>
<sequence>MFVVDIIIGMIILVLLDLLWIPNSKLSDNIAEIQGSPIKIKYIVLPFIYLLIATGIVVFVLPKINDNSLYECVIYGGLFGAIAYGVYDLTNYALFTDYNLGLALQDMAWGFTAVAIATFLLYNIRGITI</sequence>
<keyword evidence="1" id="KW-0472">Membrane</keyword>
<dbReference type="EMBL" id="MN740696">
    <property type="protein sequence ID" value="QHU08360.1"/>
    <property type="molecule type" value="Genomic_DNA"/>
</dbReference>